<dbReference type="EMBL" id="JAGFBR010000004">
    <property type="protein sequence ID" value="KAH0467706.1"/>
    <property type="molecule type" value="Genomic_DNA"/>
</dbReference>
<proteinExistence type="predicted"/>
<feature type="transmembrane region" description="Helical" evidence="1">
    <location>
        <begin position="53"/>
        <end position="75"/>
    </location>
</feature>
<comment type="caution">
    <text evidence="2">The sequence shown here is derived from an EMBL/GenBank/DDBJ whole genome shotgun (WGS) entry which is preliminary data.</text>
</comment>
<gene>
    <name evidence="2" type="ORF">IEQ34_002739</name>
</gene>
<name>A0AAV7HGK7_DENCH</name>
<reference evidence="2 3" key="1">
    <citation type="journal article" date="2021" name="Hortic Res">
        <title>Chromosome-scale assembly of the Dendrobium chrysotoxum genome enhances the understanding of orchid evolution.</title>
        <authorList>
            <person name="Zhang Y."/>
            <person name="Zhang G.Q."/>
            <person name="Zhang D."/>
            <person name="Liu X.D."/>
            <person name="Xu X.Y."/>
            <person name="Sun W.H."/>
            <person name="Yu X."/>
            <person name="Zhu X."/>
            <person name="Wang Z.W."/>
            <person name="Zhao X."/>
            <person name="Zhong W.Y."/>
            <person name="Chen H."/>
            <person name="Yin W.L."/>
            <person name="Huang T."/>
            <person name="Niu S.C."/>
            <person name="Liu Z.J."/>
        </authorList>
    </citation>
    <scope>NUCLEOTIDE SEQUENCE [LARGE SCALE GENOMIC DNA]</scope>
    <source>
        <strain evidence="2">Lindl</strain>
    </source>
</reference>
<feature type="transmembrane region" description="Helical" evidence="1">
    <location>
        <begin position="9"/>
        <end position="28"/>
    </location>
</feature>
<dbReference type="AlphaFoldDB" id="A0AAV7HGK7"/>
<evidence type="ECO:0000256" key="1">
    <source>
        <dbReference type="SAM" id="Phobius"/>
    </source>
</evidence>
<keyword evidence="1" id="KW-0472">Membrane</keyword>
<feature type="transmembrane region" description="Helical" evidence="1">
    <location>
        <begin position="153"/>
        <end position="176"/>
    </location>
</feature>
<keyword evidence="1" id="KW-0812">Transmembrane</keyword>
<evidence type="ECO:0000313" key="3">
    <source>
        <dbReference type="Proteomes" id="UP000775213"/>
    </source>
</evidence>
<evidence type="ECO:0000313" key="2">
    <source>
        <dbReference type="EMBL" id="KAH0467706.1"/>
    </source>
</evidence>
<sequence length="252" mass="28769">MESKSHLRLLLKYSMAVILAAWAFVWILKPTQLWKRSWHAAEDWARPTFLGEIGLNVVVFCFPVLAAAALAYAYLSISSSEGRIREKRAHLMTNFFQPVITSSNFGILSLGELFAMVFFIVFLVWTYYSNVSSDYKKMTPSKILKLNRKQIKLLSFGVKFGSLSEACLAVLLLPILRRMALLKIMGIQFEASVRKFMCLTSRPSRLLAYLLAFDKIAAYIHKYIILPTKVSVSLLADVRIYWGLVVFAMYLL</sequence>
<protein>
    <submittedName>
        <fullName evidence="2">Uncharacterized protein</fullName>
    </submittedName>
</protein>
<feature type="transmembrane region" description="Helical" evidence="1">
    <location>
        <begin position="95"/>
        <end position="128"/>
    </location>
</feature>
<keyword evidence="1" id="KW-1133">Transmembrane helix</keyword>
<accession>A0AAV7HGK7</accession>
<organism evidence="2 3">
    <name type="scientific">Dendrobium chrysotoxum</name>
    <name type="common">Orchid</name>
    <dbReference type="NCBI Taxonomy" id="161865"/>
    <lineage>
        <taxon>Eukaryota</taxon>
        <taxon>Viridiplantae</taxon>
        <taxon>Streptophyta</taxon>
        <taxon>Embryophyta</taxon>
        <taxon>Tracheophyta</taxon>
        <taxon>Spermatophyta</taxon>
        <taxon>Magnoliopsida</taxon>
        <taxon>Liliopsida</taxon>
        <taxon>Asparagales</taxon>
        <taxon>Orchidaceae</taxon>
        <taxon>Epidendroideae</taxon>
        <taxon>Malaxideae</taxon>
        <taxon>Dendrobiinae</taxon>
        <taxon>Dendrobium</taxon>
    </lineage>
</organism>
<dbReference type="Proteomes" id="UP000775213">
    <property type="component" value="Unassembled WGS sequence"/>
</dbReference>
<keyword evidence="3" id="KW-1185">Reference proteome</keyword>